<feature type="transmembrane region" description="Helical" evidence="9">
    <location>
        <begin position="188"/>
        <end position="205"/>
    </location>
</feature>
<keyword evidence="5 9" id="KW-0472">Membrane</keyword>
<evidence type="ECO:0000313" key="13">
    <source>
        <dbReference type="Proteomes" id="UP000009046"/>
    </source>
</evidence>
<dbReference type="FunCoup" id="E0VCH3">
    <property type="interactions" value="983"/>
</dbReference>
<evidence type="ECO:0000256" key="7">
    <source>
        <dbReference type="ARBA" id="ARBA00047186"/>
    </source>
</evidence>
<feature type="transmembrane region" description="Helical" evidence="9">
    <location>
        <begin position="147"/>
        <end position="168"/>
    </location>
</feature>
<keyword evidence="13" id="KW-1185">Reference proteome</keyword>
<dbReference type="GO" id="GO:0005789">
    <property type="term" value="C:endoplasmic reticulum membrane"/>
    <property type="evidence" value="ECO:0007669"/>
    <property type="project" value="UniProtKB-SubCell"/>
</dbReference>
<keyword evidence="9" id="KW-0256">Endoplasmic reticulum</keyword>
<evidence type="ECO:0000256" key="5">
    <source>
        <dbReference type="ARBA" id="ARBA00023136"/>
    </source>
</evidence>
<dbReference type="OMA" id="RFYETNF"/>
<dbReference type="HOGENOM" id="CLU_044409_2_0_1"/>
<comment type="catalytic activity">
    <reaction evidence="8 9">
        <text>a di-trans,poly-cis-dolichal + NADP(+) = a di-trans,poly-cis-polyprenal + NADPH + H(+)</text>
        <dbReference type="Rhea" id="RHEA:80727"/>
        <dbReference type="Rhea" id="RHEA-COMP:19536"/>
        <dbReference type="Rhea" id="RHEA-COMP:19537"/>
        <dbReference type="ChEBI" id="CHEBI:15378"/>
        <dbReference type="ChEBI" id="CHEBI:57783"/>
        <dbReference type="ChEBI" id="CHEBI:58349"/>
        <dbReference type="ChEBI" id="CHEBI:231623"/>
        <dbReference type="ChEBI" id="CHEBI:231637"/>
        <dbReference type="EC" id="1.3.1.94"/>
    </reaction>
    <physiologicalReaction direction="right-to-left" evidence="8 9">
        <dbReference type="Rhea" id="RHEA:80729"/>
    </physiologicalReaction>
</comment>
<dbReference type="Proteomes" id="UP000009046">
    <property type="component" value="Unassembled WGS sequence"/>
</dbReference>
<accession>E0VCH3</accession>
<evidence type="ECO:0000313" key="12">
    <source>
        <dbReference type="EnsemblMetazoa" id="PHUM087110-PA"/>
    </source>
</evidence>
<dbReference type="GO" id="GO:0006488">
    <property type="term" value="P:dolichol-linked oligosaccharide biosynthetic process"/>
    <property type="evidence" value="ECO:0007669"/>
    <property type="project" value="UniProtKB-UniRule"/>
</dbReference>
<keyword evidence="3 9" id="KW-0812">Transmembrane</keyword>
<reference evidence="12" key="3">
    <citation type="submission" date="2021-02" db="UniProtKB">
        <authorList>
            <consortium name="EnsemblMetazoa"/>
        </authorList>
    </citation>
    <scope>IDENTIFICATION</scope>
    <source>
        <strain evidence="12">USDA</strain>
    </source>
</reference>
<dbReference type="EC" id="1.3.1.94" evidence="2 9"/>
<evidence type="ECO:0000256" key="1">
    <source>
        <dbReference type="ARBA" id="ARBA00004127"/>
    </source>
</evidence>
<keyword evidence="4 9" id="KW-1133">Transmembrane helix</keyword>
<reference evidence="11" key="1">
    <citation type="submission" date="2007-04" db="EMBL/GenBank/DDBJ databases">
        <title>Annotation of Pediculus humanus corporis strain USDA.</title>
        <authorList>
            <person name="Kirkness E."/>
            <person name="Hannick L."/>
            <person name="Hass B."/>
            <person name="Bruggner R."/>
            <person name="Lawson D."/>
            <person name="Bidwell S."/>
            <person name="Joardar V."/>
            <person name="Caler E."/>
            <person name="Walenz B."/>
            <person name="Inman J."/>
            <person name="Schobel S."/>
            <person name="Galinsky K."/>
            <person name="Amedeo P."/>
            <person name="Strausberg R."/>
        </authorList>
    </citation>
    <scope>NUCLEOTIDE SEQUENCE</scope>
    <source>
        <strain evidence="11">USDA</strain>
    </source>
</reference>
<dbReference type="EMBL" id="AAZO01001042">
    <property type="status" value="NOT_ANNOTATED_CDS"/>
    <property type="molecule type" value="Genomic_DNA"/>
</dbReference>
<feature type="transmembrane region" description="Helical" evidence="9">
    <location>
        <begin position="69"/>
        <end position="90"/>
    </location>
</feature>
<dbReference type="EnsemblMetazoa" id="PHUM087110-RA">
    <property type="protein sequence ID" value="PHUM087110-PA"/>
    <property type="gene ID" value="PHUM087110"/>
</dbReference>
<evidence type="ECO:0000256" key="2">
    <source>
        <dbReference type="ARBA" id="ARBA00012522"/>
    </source>
</evidence>
<dbReference type="RefSeq" id="XP_002423817.1">
    <property type="nucleotide sequence ID" value="XM_002423772.1"/>
</dbReference>
<dbReference type="PROSITE" id="PS50244">
    <property type="entry name" value="S5A_REDUCTASE"/>
    <property type="match status" value="1"/>
</dbReference>
<dbReference type="PANTHER" id="PTHR14624:SF0">
    <property type="entry name" value="POLYPRENOL REDUCTASE"/>
    <property type="match status" value="1"/>
</dbReference>
<dbReference type="CTD" id="8231640"/>
<gene>
    <name evidence="12" type="primary">8231640</name>
    <name evidence="11" type="ORF">Phum_PHUM087110</name>
</gene>
<comment type="similarity">
    <text evidence="6 9">Belongs to the steroid 5-alpha reductase family. Polyprenal reductase subfamily.</text>
</comment>
<dbReference type="Pfam" id="PF02544">
    <property type="entry name" value="Steroid_dh"/>
    <property type="match status" value="1"/>
</dbReference>
<dbReference type="VEuPathDB" id="VectorBase:PHUM087110"/>
<evidence type="ECO:0000313" key="11">
    <source>
        <dbReference type="EMBL" id="EEB11079.1"/>
    </source>
</evidence>
<dbReference type="GO" id="GO:0003865">
    <property type="term" value="F:3-oxo-5-alpha-steroid 4-dehydrogenase activity"/>
    <property type="evidence" value="ECO:0007669"/>
    <property type="project" value="TreeGrafter"/>
</dbReference>
<comment type="subcellular location">
    <subcellularLocation>
        <location evidence="1">Endomembrane system</location>
        <topology evidence="1">Multi-pass membrane protein</topology>
    </subcellularLocation>
    <subcellularLocation>
        <location evidence="9">Endoplasmic reticulum membrane</location>
    </subcellularLocation>
</comment>
<dbReference type="AlphaFoldDB" id="E0VCH3"/>
<dbReference type="PANTHER" id="PTHR14624">
    <property type="entry name" value="DFG10 PROTEIN"/>
    <property type="match status" value="1"/>
</dbReference>
<feature type="domain" description="3-oxo-5-alpha-steroid 4-dehydrogenase C-terminal" evidence="10">
    <location>
        <begin position="189"/>
        <end position="303"/>
    </location>
</feature>
<dbReference type="InterPro" id="IPR039698">
    <property type="entry name" value="Dfg10/SRD5A3"/>
</dbReference>
<dbReference type="GO" id="GO:0102389">
    <property type="term" value="F:polyprenol reductase activity"/>
    <property type="evidence" value="ECO:0007669"/>
    <property type="project" value="UniProtKB-UniRule"/>
</dbReference>
<keyword evidence="9" id="KW-0560">Oxidoreductase</keyword>
<name>E0VCH3_PEDHC</name>
<evidence type="ECO:0000256" key="6">
    <source>
        <dbReference type="ARBA" id="ARBA00046320"/>
    </source>
</evidence>
<evidence type="ECO:0000256" key="8">
    <source>
        <dbReference type="ARBA" id="ARBA00049427"/>
    </source>
</evidence>
<dbReference type="eggNOG" id="KOG1640">
    <property type="taxonomic scope" value="Eukaryota"/>
</dbReference>
<dbReference type="EMBL" id="DS235053">
    <property type="protein sequence ID" value="EEB11079.1"/>
    <property type="molecule type" value="Genomic_DNA"/>
</dbReference>
<organism>
    <name type="scientific">Pediculus humanus subsp. corporis</name>
    <name type="common">Body louse</name>
    <dbReference type="NCBI Taxonomy" id="121224"/>
    <lineage>
        <taxon>Eukaryota</taxon>
        <taxon>Metazoa</taxon>
        <taxon>Ecdysozoa</taxon>
        <taxon>Arthropoda</taxon>
        <taxon>Hexapoda</taxon>
        <taxon>Insecta</taxon>
        <taxon>Pterygota</taxon>
        <taxon>Neoptera</taxon>
        <taxon>Paraneoptera</taxon>
        <taxon>Psocodea</taxon>
        <taxon>Troctomorpha</taxon>
        <taxon>Phthiraptera</taxon>
        <taxon>Anoplura</taxon>
        <taxon>Pediculidae</taxon>
        <taxon>Pediculus</taxon>
    </lineage>
</organism>
<dbReference type="InParanoid" id="E0VCH3"/>
<reference evidence="11" key="2">
    <citation type="submission" date="2007-04" db="EMBL/GenBank/DDBJ databases">
        <title>The genome of the human body louse.</title>
        <authorList>
            <consortium name="The Human Body Louse Genome Consortium"/>
            <person name="Kirkness E."/>
            <person name="Walenz B."/>
            <person name="Hass B."/>
            <person name="Bruggner R."/>
            <person name="Strausberg R."/>
        </authorList>
    </citation>
    <scope>NUCLEOTIDE SEQUENCE</scope>
    <source>
        <strain evidence="11">USDA</strain>
    </source>
</reference>
<evidence type="ECO:0000256" key="4">
    <source>
        <dbReference type="ARBA" id="ARBA00022989"/>
    </source>
</evidence>
<dbReference type="GO" id="GO:0016095">
    <property type="term" value="P:polyprenol catabolic process"/>
    <property type="evidence" value="ECO:0007669"/>
    <property type="project" value="UniProtKB-UniRule"/>
</dbReference>
<evidence type="ECO:0000256" key="3">
    <source>
        <dbReference type="ARBA" id="ARBA00022692"/>
    </source>
</evidence>
<feature type="transmembrane region" description="Helical" evidence="9">
    <location>
        <begin position="118"/>
        <end position="135"/>
    </location>
</feature>
<dbReference type="UniPathway" id="UPA00378"/>
<keyword evidence="9" id="KW-0521">NADP</keyword>
<dbReference type="OrthoDB" id="5788137at2759"/>
<dbReference type="KEGG" id="phu:Phum_PHUM087110"/>
<dbReference type="GeneID" id="8231640"/>
<comment type="function">
    <text evidence="9">Plays a key role in early steps of protein N-linked glycosylation by being involved in the conversion of polyprenol into dolichol. Acts as a polyprenal reductase that mediates the reduction of polyprenal into dolichal in a NADP-dependent mechanism. Dolichols are required for the synthesis of dolichol-linked monosaccharides and the oligosaccharide precursor used for N-glycosylation.</text>
</comment>
<proteinExistence type="inferred from homology"/>
<dbReference type="STRING" id="121224.E0VCH3"/>
<comment type="pathway">
    <text evidence="9">Protein modification; protein glycosylation.</text>
</comment>
<feature type="transmembrane region" description="Helical" evidence="9">
    <location>
        <begin position="6"/>
        <end position="30"/>
    </location>
</feature>
<dbReference type="InterPro" id="IPR001104">
    <property type="entry name" value="3-oxo-5_a-steroid_4-DH_C"/>
</dbReference>
<evidence type="ECO:0000256" key="9">
    <source>
        <dbReference type="RuleBase" id="RU367081"/>
    </source>
</evidence>
<dbReference type="GO" id="GO:0160198">
    <property type="term" value="F:polyprenal reductase activity"/>
    <property type="evidence" value="ECO:0007669"/>
    <property type="project" value="UniProtKB-EC"/>
</dbReference>
<protein>
    <recommendedName>
        <fullName evidence="7 9">Polyprenal reductase</fullName>
        <ecNumber evidence="2 9">1.3.1.94</ecNumber>
    </recommendedName>
</protein>
<sequence>MELPDVNYLQLIMLFMTFTILILGSMINYFENYIPVFVSQTFRYGKFAYRGKPSKLKVIEVPKSWFKHFYVFASVYCVCALYFAIDVYLYDATPPKWLLSYLDFLCGSTRSTDCDMNAIIIALTLLTLQSFRRFYETWFLSVFSKGNINLSQYLIGYIHYWATVTIILGEASGFKEGSLITQTSLNPIQGFGIVLFCFGWINQYKSARILSYLRRNFTGNVVTTEHKIPRGGLFEYISSPHLTCEVLMYLSIYLILYKNQTFKYVFFWVLSNQVETSLLNHWWYQKTFKNYPKTRKAFLPFVL</sequence>
<evidence type="ECO:0000259" key="10">
    <source>
        <dbReference type="Pfam" id="PF02544"/>
    </source>
</evidence>